<feature type="transmembrane region" description="Helical" evidence="1">
    <location>
        <begin position="76"/>
        <end position="93"/>
    </location>
</feature>
<evidence type="ECO:0000256" key="1">
    <source>
        <dbReference type="SAM" id="Phobius"/>
    </source>
</evidence>
<keyword evidence="1" id="KW-0812">Transmembrane</keyword>
<keyword evidence="1" id="KW-1133">Transmembrane helix</keyword>
<accession>A0A249L559</accession>
<dbReference type="Pfam" id="PF14017">
    <property type="entry name" value="DUF4233"/>
    <property type="match status" value="1"/>
</dbReference>
<feature type="transmembrane region" description="Helical" evidence="1">
    <location>
        <begin position="33"/>
        <end position="49"/>
    </location>
</feature>
<dbReference type="AlphaFoldDB" id="A0A249L559"/>
<dbReference type="Proteomes" id="UP000217210">
    <property type="component" value="Chromosome"/>
</dbReference>
<name>A0A249L559_9ACTN</name>
<feature type="transmembrane region" description="Helical" evidence="1">
    <location>
        <begin position="54"/>
        <end position="70"/>
    </location>
</feature>
<keyword evidence="1" id="KW-0472">Membrane</keyword>
<dbReference type="OrthoDB" id="3267755at2"/>
<organism evidence="2 3">
    <name type="scientific">Candidatus Nanopelagicus abundans</name>
    <dbReference type="NCBI Taxonomy" id="1884916"/>
    <lineage>
        <taxon>Bacteria</taxon>
        <taxon>Bacillati</taxon>
        <taxon>Actinomycetota</taxon>
        <taxon>Actinomycetes</taxon>
        <taxon>Candidatus Nanopelagicales</taxon>
        <taxon>Candidatus Nanopelagicaceae</taxon>
        <taxon>Candidatus Nanopelagicus</taxon>
    </lineage>
</organism>
<dbReference type="InterPro" id="IPR025327">
    <property type="entry name" value="DUF4233"/>
</dbReference>
<gene>
    <name evidence="2" type="ORF">B1sIIB91_04305</name>
</gene>
<dbReference type="RefSeq" id="WP_095688385.1">
    <property type="nucleotide sequence ID" value="NZ_CP016779.1"/>
</dbReference>
<keyword evidence="3" id="KW-1185">Reference proteome</keyword>
<sequence>MRVLAVAVLTMESILMGFALLIAKDDASVNEIILGAVLAILFIFNAGLLKRKGGYLLGSFLQIFLIGYGLVVPHMYYMGGVFATLWIIAILLGRRGEAIKASLIAQRDKNGPN</sequence>
<evidence type="ECO:0000313" key="3">
    <source>
        <dbReference type="Proteomes" id="UP000217210"/>
    </source>
</evidence>
<reference evidence="2 3" key="1">
    <citation type="submission" date="2016-07" db="EMBL/GenBank/DDBJ databases">
        <title>High microdiversification within the ubiquitous acI lineage of Actinobacteria.</title>
        <authorList>
            <person name="Neuenschwander S.M."/>
            <person name="Salcher M."/>
            <person name="Ghai R."/>
            <person name="Pernthaler J."/>
        </authorList>
    </citation>
    <scope>NUCLEOTIDE SEQUENCE [LARGE SCALE GENOMIC DNA]</scope>
    <source>
        <strain evidence="2">MMS-IIB-91</strain>
    </source>
</reference>
<dbReference type="EMBL" id="CP016779">
    <property type="protein sequence ID" value="ASY24124.1"/>
    <property type="molecule type" value="Genomic_DNA"/>
</dbReference>
<protein>
    <submittedName>
        <fullName evidence="2">DUF4233 domain-containing protein</fullName>
    </submittedName>
</protein>
<evidence type="ECO:0000313" key="2">
    <source>
        <dbReference type="EMBL" id="ASY24124.1"/>
    </source>
</evidence>
<proteinExistence type="predicted"/>
<dbReference type="KEGG" id="nab:B1sIIB91_04305"/>